<dbReference type="GO" id="GO:0005829">
    <property type="term" value="C:cytosol"/>
    <property type="evidence" value="ECO:0007669"/>
    <property type="project" value="TreeGrafter"/>
</dbReference>
<evidence type="ECO:0000313" key="6">
    <source>
        <dbReference type="Proteomes" id="UP000298763"/>
    </source>
</evidence>
<dbReference type="SUPFAM" id="SSF47413">
    <property type="entry name" value="lambda repressor-like DNA-binding domains"/>
    <property type="match status" value="1"/>
</dbReference>
<reference evidence="4 7" key="2">
    <citation type="submission" date="2020-08" db="EMBL/GenBank/DDBJ databases">
        <title>Genomic Encyclopedia of Type Strains, Phase III (KMG-III): the genomes of soil and plant-associated and newly described type strains.</title>
        <authorList>
            <person name="Whitman W."/>
        </authorList>
    </citation>
    <scope>NUCLEOTIDE SEQUENCE [LARGE SCALE GENOMIC DNA]</scope>
    <source>
        <strain evidence="4 7">CECT 7753</strain>
    </source>
</reference>
<gene>
    <name evidence="5" type="ORF">FCL38_10540</name>
    <name evidence="4" type="ORF">FHS02_003502</name>
</gene>
<dbReference type="RefSeq" id="WP_137313697.1">
    <property type="nucleotide sequence ID" value="NZ_CP040017.1"/>
</dbReference>
<evidence type="ECO:0000313" key="7">
    <source>
        <dbReference type="Proteomes" id="UP000584325"/>
    </source>
</evidence>
<dbReference type="PANTHER" id="PTHR46797:SF20">
    <property type="entry name" value="BLR4304 PROTEIN"/>
    <property type="match status" value="1"/>
</dbReference>
<dbReference type="Gene3D" id="2.60.120.10">
    <property type="entry name" value="Jelly Rolls"/>
    <property type="match status" value="1"/>
</dbReference>
<dbReference type="CDD" id="cd02209">
    <property type="entry name" value="cupin_XRE_C"/>
    <property type="match status" value="1"/>
</dbReference>
<dbReference type="Proteomes" id="UP000298763">
    <property type="component" value="Chromosome"/>
</dbReference>
<evidence type="ECO:0000256" key="1">
    <source>
        <dbReference type="ARBA" id="ARBA00023125"/>
    </source>
</evidence>
<dbReference type="GO" id="GO:0003677">
    <property type="term" value="F:DNA binding"/>
    <property type="evidence" value="ECO:0007669"/>
    <property type="project" value="UniProtKB-KW"/>
</dbReference>
<keyword evidence="1" id="KW-0238">DNA-binding</keyword>
<dbReference type="AlphaFoldDB" id="A0A4P8HQJ1"/>
<keyword evidence="6" id="KW-1185">Reference proteome</keyword>
<dbReference type="PANTHER" id="PTHR46797">
    <property type="entry name" value="HTH-TYPE TRANSCRIPTIONAL REGULATOR"/>
    <property type="match status" value="1"/>
</dbReference>
<dbReference type="OrthoDB" id="9805356at2"/>
<dbReference type="InterPro" id="IPR001387">
    <property type="entry name" value="Cro/C1-type_HTH"/>
</dbReference>
<feature type="region of interest" description="Disordered" evidence="2">
    <location>
        <begin position="1"/>
        <end position="29"/>
    </location>
</feature>
<feature type="domain" description="HTH cro/C1-type" evidence="3">
    <location>
        <begin position="27"/>
        <end position="81"/>
    </location>
</feature>
<dbReference type="InterPro" id="IPR014710">
    <property type="entry name" value="RmlC-like_jellyroll"/>
</dbReference>
<dbReference type="EMBL" id="JACHXS010000006">
    <property type="protein sequence ID" value="MBB3222679.1"/>
    <property type="molecule type" value="Genomic_DNA"/>
</dbReference>
<evidence type="ECO:0000259" key="3">
    <source>
        <dbReference type="PROSITE" id="PS50943"/>
    </source>
</evidence>
<organism evidence="4 7">
    <name type="scientific">Pseudoduganella umbonata</name>
    <dbReference type="NCBI Taxonomy" id="864828"/>
    <lineage>
        <taxon>Bacteria</taxon>
        <taxon>Pseudomonadati</taxon>
        <taxon>Pseudomonadota</taxon>
        <taxon>Betaproteobacteria</taxon>
        <taxon>Burkholderiales</taxon>
        <taxon>Oxalobacteraceae</taxon>
        <taxon>Telluria group</taxon>
        <taxon>Pseudoduganella</taxon>
    </lineage>
</organism>
<dbReference type="InterPro" id="IPR013096">
    <property type="entry name" value="Cupin_2"/>
</dbReference>
<evidence type="ECO:0000313" key="4">
    <source>
        <dbReference type="EMBL" id="MBB3222679.1"/>
    </source>
</evidence>
<protein>
    <submittedName>
        <fullName evidence="5">Helix-turn-helix domain-containing protein</fullName>
    </submittedName>
    <submittedName>
        <fullName evidence="4">Transcriptional regulator with XRE-family HTH domain</fullName>
    </submittedName>
</protein>
<evidence type="ECO:0000313" key="5">
    <source>
        <dbReference type="EMBL" id="QCP10818.1"/>
    </source>
</evidence>
<dbReference type="EMBL" id="CP040017">
    <property type="protein sequence ID" value="QCP10818.1"/>
    <property type="molecule type" value="Genomic_DNA"/>
</dbReference>
<name>A0A4P8HQJ1_9BURK</name>
<dbReference type="GO" id="GO:0003700">
    <property type="term" value="F:DNA-binding transcription factor activity"/>
    <property type="evidence" value="ECO:0007669"/>
    <property type="project" value="TreeGrafter"/>
</dbReference>
<dbReference type="SUPFAM" id="SSF51182">
    <property type="entry name" value="RmlC-like cupins"/>
    <property type="match status" value="1"/>
</dbReference>
<sequence length="221" mass="23807">MSKSTKPDSANPANHANPAAGELGKSLRELRKQRGMTLSEASERAGLPVSTLSKIENNRMSVSYDKMLRISRALGVDIGQLFSTEPSVAPVAGPAPSGRRSITRAGSGYAIETSNYAHLYPAADLLNKRIVPIIADIRARTLKEFGELIRHPGEEYAYVLEGTVELHTELYAPVRLAQGDSIYFDSGMGHAYLAVGDGACRVLSICSGDAEHLIESRPDIL</sequence>
<dbReference type="InterPro" id="IPR011051">
    <property type="entry name" value="RmlC_Cupin_sf"/>
</dbReference>
<evidence type="ECO:0000256" key="2">
    <source>
        <dbReference type="SAM" id="MobiDB-lite"/>
    </source>
</evidence>
<dbReference type="Pfam" id="PF07883">
    <property type="entry name" value="Cupin_2"/>
    <property type="match status" value="1"/>
</dbReference>
<dbReference type="InterPro" id="IPR010982">
    <property type="entry name" value="Lambda_DNA-bd_dom_sf"/>
</dbReference>
<dbReference type="InterPro" id="IPR050807">
    <property type="entry name" value="TransReg_Diox_bact_type"/>
</dbReference>
<dbReference type="Proteomes" id="UP000584325">
    <property type="component" value="Unassembled WGS sequence"/>
</dbReference>
<dbReference type="CDD" id="cd00093">
    <property type="entry name" value="HTH_XRE"/>
    <property type="match status" value="1"/>
</dbReference>
<dbReference type="SMART" id="SM00530">
    <property type="entry name" value="HTH_XRE"/>
    <property type="match status" value="1"/>
</dbReference>
<dbReference type="Pfam" id="PF01381">
    <property type="entry name" value="HTH_3"/>
    <property type="match status" value="1"/>
</dbReference>
<feature type="compositionally biased region" description="Low complexity" evidence="2">
    <location>
        <begin position="10"/>
        <end position="20"/>
    </location>
</feature>
<reference evidence="5 6" key="1">
    <citation type="submission" date="2019-05" db="EMBL/GenBank/DDBJ databases">
        <title>Draft Genome Sequences of Six Type Strains of the Genus Massilia.</title>
        <authorList>
            <person name="Miess H."/>
            <person name="Frediansyhah A."/>
            <person name="Gross H."/>
        </authorList>
    </citation>
    <scope>NUCLEOTIDE SEQUENCE [LARGE SCALE GENOMIC DNA]</scope>
    <source>
        <strain evidence="5 6">DSMZ 26121</strain>
    </source>
</reference>
<dbReference type="PROSITE" id="PS50943">
    <property type="entry name" value="HTH_CROC1"/>
    <property type="match status" value="1"/>
</dbReference>
<accession>A0A4P8HQJ1</accession>
<dbReference type="Gene3D" id="1.10.260.40">
    <property type="entry name" value="lambda repressor-like DNA-binding domains"/>
    <property type="match status" value="1"/>
</dbReference>
<proteinExistence type="predicted"/>